<sequence>MTFQPQITQRAHQRPPRSIEELSEGDRLRRHCYLQQIRLEKPLADEAELTFKPKINPDPDAQPRLNLKHPDLYLAQVRAK</sequence>
<evidence type="ECO:0000256" key="1">
    <source>
        <dbReference type="SAM" id="MobiDB-lite"/>
    </source>
</evidence>
<evidence type="ECO:0000313" key="2">
    <source>
        <dbReference type="EMBL" id="KAK9805192.1"/>
    </source>
</evidence>
<dbReference type="EMBL" id="JALJOR010000016">
    <property type="protein sequence ID" value="KAK9805192.1"/>
    <property type="molecule type" value="Genomic_DNA"/>
</dbReference>
<comment type="caution">
    <text evidence="2">The sequence shown here is derived from an EMBL/GenBank/DDBJ whole genome shotgun (WGS) entry which is preliminary data.</text>
</comment>
<keyword evidence="3" id="KW-1185">Reference proteome</keyword>
<feature type="region of interest" description="Disordered" evidence="1">
    <location>
        <begin position="1"/>
        <end position="24"/>
    </location>
</feature>
<evidence type="ECO:0000313" key="3">
    <source>
        <dbReference type="Proteomes" id="UP001489004"/>
    </source>
</evidence>
<dbReference type="Proteomes" id="UP001489004">
    <property type="component" value="Unassembled WGS sequence"/>
</dbReference>
<name>A0AAW1P965_9CHLO</name>
<reference evidence="2 3" key="1">
    <citation type="journal article" date="2024" name="Nat. Commun.">
        <title>Phylogenomics reveals the evolutionary origins of lichenization in chlorophyte algae.</title>
        <authorList>
            <person name="Puginier C."/>
            <person name="Libourel C."/>
            <person name="Otte J."/>
            <person name="Skaloud P."/>
            <person name="Haon M."/>
            <person name="Grisel S."/>
            <person name="Petersen M."/>
            <person name="Berrin J.G."/>
            <person name="Delaux P.M."/>
            <person name="Dal Grande F."/>
            <person name="Keller J."/>
        </authorList>
    </citation>
    <scope>NUCLEOTIDE SEQUENCE [LARGE SCALE GENOMIC DNA]</scope>
    <source>
        <strain evidence="2 3">SAG 2043</strain>
    </source>
</reference>
<accession>A0AAW1P965</accession>
<gene>
    <name evidence="2" type="ORF">WJX72_005002</name>
</gene>
<organism evidence="2 3">
    <name type="scientific">[Myrmecia] bisecta</name>
    <dbReference type="NCBI Taxonomy" id="41462"/>
    <lineage>
        <taxon>Eukaryota</taxon>
        <taxon>Viridiplantae</taxon>
        <taxon>Chlorophyta</taxon>
        <taxon>core chlorophytes</taxon>
        <taxon>Trebouxiophyceae</taxon>
        <taxon>Trebouxiales</taxon>
        <taxon>Trebouxiaceae</taxon>
        <taxon>Myrmecia</taxon>
    </lineage>
</organism>
<feature type="compositionally biased region" description="Polar residues" evidence="1">
    <location>
        <begin position="1"/>
        <end position="10"/>
    </location>
</feature>
<dbReference type="AlphaFoldDB" id="A0AAW1P965"/>
<protein>
    <submittedName>
        <fullName evidence="2">Uncharacterized protein</fullName>
    </submittedName>
</protein>
<proteinExistence type="predicted"/>